<evidence type="ECO:0000313" key="1">
    <source>
        <dbReference type="EMBL" id="MFC0317121.1"/>
    </source>
</evidence>
<name>A0ABV6HE05_9SPHI</name>
<proteinExistence type="predicted"/>
<reference evidence="1 2" key="1">
    <citation type="submission" date="2024-09" db="EMBL/GenBank/DDBJ databases">
        <authorList>
            <person name="Sun Q."/>
            <person name="Mori K."/>
        </authorList>
    </citation>
    <scope>NUCLEOTIDE SEQUENCE [LARGE SCALE GENOMIC DNA]</scope>
    <source>
        <strain evidence="1 2">CCM 7765</strain>
    </source>
</reference>
<sequence>MTKHHWRVLEPFHFLNPLGYCNMNRRANALLLVASVSSKAVYPTLGALWLPAKALRSAEYRLGSLRLAG</sequence>
<protein>
    <submittedName>
        <fullName evidence="1">Uncharacterized protein</fullName>
    </submittedName>
</protein>
<organism evidence="1 2">
    <name type="scientific">Olivibacter oleidegradans</name>
    <dbReference type="NCBI Taxonomy" id="760123"/>
    <lineage>
        <taxon>Bacteria</taxon>
        <taxon>Pseudomonadati</taxon>
        <taxon>Bacteroidota</taxon>
        <taxon>Sphingobacteriia</taxon>
        <taxon>Sphingobacteriales</taxon>
        <taxon>Sphingobacteriaceae</taxon>
        <taxon>Olivibacter</taxon>
    </lineage>
</organism>
<dbReference type="RefSeq" id="WP_130854827.1">
    <property type="nucleotide sequence ID" value="NZ_JBHLWO010000001.1"/>
</dbReference>
<keyword evidence="2" id="KW-1185">Reference proteome</keyword>
<dbReference type="Proteomes" id="UP001589774">
    <property type="component" value="Unassembled WGS sequence"/>
</dbReference>
<gene>
    <name evidence="1" type="ORF">ACFFI0_02325</name>
</gene>
<evidence type="ECO:0000313" key="2">
    <source>
        <dbReference type="Proteomes" id="UP001589774"/>
    </source>
</evidence>
<dbReference type="EMBL" id="JBHLWO010000001">
    <property type="protein sequence ID" value="MFC0317121.1"/>
    <property type="molecule type" value="Genomic_DNA"/>
</dbReference>
<accession>A0ABV6HE05</accession>
<comment type="caution">
    <text evidence="1">The sequence shown here is derived from an EMBL/GenBank/DDBJ whole genome shotgun (WGS) entry which is preliminary data.</text>
</comment>